<dbReference type="InterPro" id="IPR039762">
    <property type="entry name" value="Nmd2/UPF2"/>
</dbReference>
<dbReference type="EMBL" id="BLLF01000665">
    <property type="protein sequence ID" value="GFH13899.1"/>
    <property type="molecule type" value="Genomic_DNA"/>
</dbReference>
<organism evidence="2 3">
    <name type="scientific">Haematococcus lacustris</name>
    <name type="common">Green alga</name>
    <name type="synonym">Haematococcus pluvialis</name>
    <dbReference type="NCBI Taxonomy" id="44745"/>
    <lineage>
        <taxon>Eukaryota</taxon>
        <taxon>Viridiplantae</taxon>
        <taxon>Chlorophyta</taxon>
        <taxon>core chlorophytes</taxon>
        <taxon>Chlorophyceae</taxon>
        <taxon>CS clade</taxon>
        <taxon>Chlamydomonadales</taxon>
        <taxon>Haematococcaceae</taxon>
        <taxon>Haematococcus</taxon>
    </lineage>
</organism>
<feature type="non-terminal residue" evidence="2">
    <location>
        <position position="1"/>
    </location>
</feature>
<evidence type="ECO:0000259" key="1">
    <source>
        <dbReference type="Pfam" id="PF02854"/>
    </source>
</evidence>
<dbReference type="PANTHER" id="PTHR12839">
    <property type="entry name" value="NONSENSE-MEDIATED MRNA DECAY PROTEIN 2 UP-FRAMESHIFT SUPPRESSOR 2"/>
    <property type="match status" value="1"/>
</dbReference>
<dbReference type="GO" id="GO:0003723">
    <property type="term" value="F:RNA binding"/>
    <property type="evidence" value="ECO:0007669"/>
    <property type="project" value="InterPro"/>
</dbReference>
<evidence type="ECO:0000313" key="2">
    <source>
        <dbReference type="EMBL" id="GFH13899.1"/>
    </source>
</evidence>
<feature type="domain" description="MIF4G" evidence="1">
    <location>
        <begin position="2"/>
        <end position="107"/>
    </location>
</feature>
<name>A0A699Z4D8_HAELA</name>
<comment type="caution">
    <text evidence="2">The sequence shown here is derived from an EMBL/GenBank/DDBJ whole genome shotgun (WGS) entry which is preliminary data.</text>
</comment>
<dbReference type="SUPFAM" id="SSF48371">
    <property type="entry name" value="ARM repeat"/>
    <property type="match status" value="2"/>
</dbReference>
<dbReference type="AlphaFoldDB" id="A0A699Z4D8"/>
<dbReference type="InterPro" id="IPR016024">
    <property type="entry name" value="ARM-type_fold"/>
</dbReference>
<sequence length="202" mass="22874">MEFQTLIARKDATQASLEQRIRNARYIAELCKFGLYPAGQFFLSLKALLDDLVGLNVDAAAALVESAGRYLLRNPPTRTRMENMLQVMMRLKGVRHLDPRQAALVEAAYYTATAPKGGFNAAKRKKRPPLHEYIRHLLLVQLSPSTLADVLRKLLKLPWEECEQYVLKCMLKVVRVRASNLPLIIQLGYALAQYYNSLGIAM</sequence>
<proteinExistence type="predicted"/>
<protein>
    <recommendedName>
        <fullName evidence="1">MIF4G domain-containing protein</fullName>
    </recommendedName>
</protein>
<reference evidence="2 3" key="1">
    <citation type="submission" date="2020-02" db="EMBL/GenBank/DDBJ databases">
        <title>Draft genome sequence of Haematococcus lacustris strain NIES-144.</title>
        <authorList>
            <person name="Morimoto D."/>
            <person name="Nakagawa S."/>
            <person name="Yoshida T."/>
            <person name="Sawayama S."/>
        </authorList>
    </citation>
    <scope>NUCLEOTIDE SEQUENCE [LARGE SCALE GENOMIC DNA]</scope>
    <source>
        <strain evidence="2 3">NIES-144</strain>
    </source>
</reference>
<keyword evidence="3" id="KW-1185">Reference proteome</keyword>
<dbReference type="Pfam" id="PF02854">
    <property type="entry name" value="MIF4G"/>
    <property type="match status" value="1"/>
</dbReference>
<feature type="non-terminal residue" evidence="2">
    <location>
        <position position="202"/>
    </location>
</feature>
<dbReference type="Proteomes" id="UP000485058">
    <property type="component" value="Unassembled WGS sequence"/>
</dbReference>
<gene>
    <name evidence="2" type="ORF">HaLaN_09863</name>
</gene>
<dbReference type="GO" id="GO:0000184">
    <property type="term" value="P:nuclear-transcribed mRNA catabolic process, nonsense-mediated decay"/>
    <property type="evidence" value="ECO:0007669"/>
    <property type="project" value="InterPro"/>
</dbReference>
<dbReference type="PANTHER" id="PTHR12839:SF7">
    <property type="entry name" value="REGULATOR OF NONSENSE TRANSCRIPTS 2"/>
    <property type="match status" value="1"/>
</dbReference>
<evidence type="ECO:0000313" key="3">
    <source>
        <dbReference type="Proteomes" id="UP000485058"/>
    </source>
</evidence>
<accession>A0A699Z4D8</accession>
<dbReference type="Gene3D" id="1.25.40.180">
    <property type="match status" value="2"/>
</dbReference>
<dbReference type="GO" id="GO:0005737">
    <property type="term" value="C:cytoplasm"/>
    <property type="evidence" value="ECO:0007669"/>
    <property type="project" value="TreeGrafter"/>
</dbReference>
<dbReference type="InterPro" id="IPR003890">
    <property type="entry name" value="MIF4G-like_typ-3"/>
</dbReference>
<dbReference type="GO" id="GO:0035145">
    <property type="term" value="C:exon-exon junction complex"/>
    <property type="evidence" value="ECO:0007669"/>
    <property type="project" value="TreeGrafter"/>
</dbReference>